<dbReference type="EMBL" id="VMNX01000257">
    <property type="protein sequence ID" value="MPY54255.1"/>
    <property type="molecule type" value="Genomic_DNA"/>
</dbReference>
<reference evidence="1 2" key="1">
    <citation type="submission" date="2019-09" db="EMBL/GenBank/DDBJ databases">
        <authorList>
            <person name="Duangmal K."/>
            <person name="Teo W.F.A."/>
            <person name="Lipun K."/>
        </authorList>
    </citation>
    <scope>NUCLEOTIDE SEQUENCE [LARGE SCALE GENOMIC DNA]</scope>
    <source>
        <strain evidence="1 2">K1PN6</strain>
    </source>
</reference>
<sequence length="112" mass="12407">MRLPDGRDIGPEPEAEAQHDAMLAYRRTYRASVGTRRRAYDDLADQINAICTLTMAKRRAGRLDAGSAAYFETLVAVSELPEVTSRQFTLTEAHAVLSDITARCQNRYGDAS</sequence>
<gene>
    <name evidence="1" type="ORF">FPZ41_39170</name>
</gene>
<evidence type="ECO:0000313" key="1">
    <source>
        <dbReference type="EMBL" id="MPY54255.1"/>
    </source>
</evidence>
<dbReference type="AlphaFoldDB" id="A0A5N8X6K6"/>
<keyword evidence="2" id="KW-1185">Reference proteome</keyword>
<dbReference type="Proteomes" id="UP000373149">
    <property type="component" value="Unassembled WGS sequence"/>
</dbReference>
<dbReference type="RefSeq" id="WP_152868664.1">
    <property type="nucleotide sequence ID" value="NZ_VMNX01000257.1"/>
</dbReference>
<proteinExistence type="predicted"/>
<comment type="caution">
    <text evidence="1">The sequence shown here is derived from an EMBL/GenBank/DDBJ whole genome shotgun (WGS) entry which is preliminary data.</text>
</comment>
<evidence type="ECO:0000313" key="2">
    <source>
        <dbReference type="Proteomes" id="UP000373149"/>
    </source>
</evidence>
<protein>
    <submittedName>
        <fullName evidence="1">Uncharacterized protein</fullName>
    </submittedName>
</protein>
<accession>A0A5N8X6K6</accession>
<name>A0A5N8X6K6_9ACTN</name>
<organism evidence="1 2">
    <name type="scientific">Streptomyces acidicola</name>
    <dbReference type="NCBI Taxonomy" id="2596892"/>
    <lineage>
        <taxon>Bacteria</taxon>
        <taxon>Bacillati</taxon>
        <taxon>Actinomycetota</taxon>
        <taxon>Actinomycetes</taxon>
        <taxon>Kitasatosporales</taxon>
        <taxon>Streptomycetaceae</taxon>
        <taxon>Streptomyces</taxon>
    </lineage>
</organism>